<gene>
    <name evidence="1" type="ORF">FWK35_00020222</name>
</gene>
<reference evidence="1 2" key="1">
    <citation type="submission" date="2019-08" db="EMBL/GenBank/DDBJ databases">
        <title>Whole genome of Aphis craccivora.</title>
        <authorList>
            <person name="Voronova N.V."/>
            <person name="Shulinski R.S."/>
            <person name="Bandarenka Y.V."/>
            <person name="Zhorov D.G."/>
            <person name="Warner D."/>
        </authorList>
    </citation>
    <scope>NUCLEOTIDE SEQUENCE [LARGE SCALE GENOMIC DNA]</scope>
    <source>
        <strain evidence="1">180601</strain>
        <tissue evidence="1">Whole Body</tissue>
    </source>
</reference>
<dbReference type="Proteomes" id="UP000478052">
    <property type="component" value="Unassembled WGS sequence"/>
</dbReference>
<name>A0A6G0YRJ0_APHCR</name>
<proteinExistence type="predicted"/>
<dbReference type="EMBL" id="VUJU01002692">
    <property type="protein sequence ID" value="KAF0760395.1"/>
    <property type="molecule type" value="Genomic_DNA"/>
</dbReference>
<dbReference type="AlphaFoldDB" id="A0A6G0YRJ0"/>
<evidence type="ECO:0000313" key="2">
    <source>
        <dbReference type="Proteomes" id="UP000478052"/>
    </source>
</evidence>
<evidence type="ECO:0000313" key="1">
    <source>
        <dbReference type="EMBL" id="KAF0760395.1"/>
    </source>
</evidence>
<comment type="caution">
    <text evidence="1">The sequence shown here is derived from an EMBL/GenBank/DDBJ whole genome shotgun (WGS) entry which is preliminary data.</text>
</comment>
<dbReference type="OrthoDB" id="6611246at2759"/>
<accession>A0A6G0YRJ0</accession>
<sequence length="214" mass="24936">MLNIVKIYELFELKQRGPLSMSIIETLQSWGLIANVQALFVLLHLTIKPANVSTLKCNKGNFLLLCANVNSIDGFVWRCRQTSIDKSKKKVKCDFQQSIRKFTFFSKSHLSIYQIVMFAYSWIEQVSLEFIRKQTDIARQTSVNWASFHREIVFDGMIIRHKKIVTVSDKSNKVKNYAEMKKQLPHSNNNLHTLPYAKRHSERSDKCIDFTMAK</sequence>
<keyword evidence="2" id="KW-1185">Reference proteome</keyword>
<organism evidence="1 2">
    <name type="scientific">Aphis craccivora</name>
    <name type="common">Cowpea aphid</name>
    <dbReference type="NCBI Taxonomy" id="307492"/>
    <lineage>
        <taxon>Eukaryota</taxon>
        <taxon>Metazoa</taxon>
        <taxon>Ecdysozoa</taxon>
        <taxon>Arthropoda</taxon>
        <taxon>Hexapoda</taxon>
        <taxon>Insecta</taxon>
        <taxon>Pterygota</taxon>
        <taxon>Neoptera</taxon>
        <taxon>Paraneoptera</taxon>
        <taxon>Hemiptera</taxon>
        <taxon>Sternorrhyncha</taxon>
        <taxon>Aphidomorpha</taxon>
        <taxon>Aphidoidea</taxon>
        <taxon>Aphididae</taxon>
        <taxon>Aphidini</taxon>
        <taxon>Aphis</taxon>
        <taxon>Aphis</taxon>
    </lineage>
</organism>
<protein>
    <submittedName>
        <fullName evidence="1">Uncharacterized protein</fullName>
    </submittedName>
</protein>